<name>A0ABP7Z3C3_9SPHI</name>
<dbReference type="EMBL" id="BAAAZI010000012">
    <property type="protein sequence ID" value="GAA4146525.1"/>
    <property type="molecule type" value="Genomic_DNA"/>
</dbReference>
<gene>
    <name evidence="1" type="ORF">GCM10022216_31560</name>
</gene>
<protein>
    <recommendedName>
        <fullName evidence="3">Lipoprotein</fullName>
    </recommendedName>
</protein>
<dbReference type="PROSITE" id="PS51257">
    <property type="entry name" value="PROKAR_LIPOPROTEIN"/>
    <property type="match status" value="1"/>
</dbReference>
<proteinExistence type="predicted"/>
<comment type="caution">
    <text evidence="1">The sequence shown here is derived from an EMBL/GenBank/DDBJ whole genome shotgun (WGS) entry which is preliminary data.</text>
</comment>
<keyword evidence="2" id="KW-1185">Reference proteome</keyword>
<organism evidence="1 2">
    <name type="scientific">Sphingobacterium kyonggiense</name>
    <dbReference type="NCBI Taxonomy" id="714075"/>
    <lineage>
        <taxon>Bacteria</taxon>
        <taxon>Pseudomonadati</taxon>
        <taxon>Bacteroidota</taxon>
        <taxon>Sphingobacteriia</taxon>
        <taxon>Sphingobacteriales</taxon>
        <taxon>Sphingobacteriaceae</taxon>
        <taxon>Sphingobacterium</taxon>
    </lineage>
</organism>
<evidence type="ECO:0008006" key="3">
    <source>
        <dbReference type="Google" id="ProtNLM"/>
    </source>
</evidence>
<reference evidence="2" key="1">
    <citation type="journal article" date="2019" name="Int. J. Syst. Evol. Microbiol.">
        <title>The Global Catalogue of Microorganisms (GCM) 10K type strain sequencing project: providing services to taxonomists for standard genome sequencing and annotation.</title>
        <authorList>
            <consortium name="The Broad Institute Genomics Platform"/>
            <consortium name="The Broad Institute Genome Sequencing Center for Infectious Disease"/>
            <person name="Wu L."/>
            <person name="Ma J."/>
        </authorList>
    </citation>
    <scope>NUCLEOTIDE SEQUENCE [LARGE SCALE GENOMIC DNA]</scope>
    <source>
        <strain evidence="2">JCM 16704</strain>
    </source>
</reference>
<dbReference type="RefSeq" id="WP_344675753.1">
    <property type="nucleotide sequence ID" value="NZ_BAAAZI010000012.1"/>
</dbReference>
<sequence length="180" mass="21025">MPAKYFFPFLLLFVIYSCKSSFYEVNKLNSNATIIKSGKIESVFFSKEADCLLCNFPGSRFSPTLEEINEAEKILKKDIKSANNPMRNQGDGYPIIHKNLNNYRRQYYGYINKKGDKILYVNFLWAKYTVIDRLKGYHKDERENWKSKREIVLDGGSNYWQIEINLTQKKLANLHVNGVG</sequence>
<dbReference type="Proteomes" id="UP001500101">
    <property type="component" value="Unassembled WGS sequence"/>
</dbReference>
<accession>A0ABP7Z3C3</accession>
<evidence type="ECO:0000313" key="1">
    <source>
        <dbReference type="EMBL" id="GAA4146525.1"/>
    </source>
</evidence>
<evidence type="ECO:0000313" key="2">
    <source>
        <dbReference type="Proteomes" id="UP001500101"/>
    </source>
</evidence>